<evidence type="ECO:0000313" key="2">
    <source>
        <dbReference type="EMBL" id="CAH8358091.1"/>
    </source>
</evidence>
<comment type="caution">
    <text evidence="2">The sequence shown here is derived from an EMBL/GenBank/DDBJ whole genome shotgun (WGS) entry which is preliminary data.</text>
</comment>
<sequence length="97" mass="10288">MAKNLNSATFTVLLFVLVLASTGIFKSEALPGVTCPLETGCSATTSRVFLSECGEAPFKGTDVDCCNCCKKINASPPLCWAVVEGLDLHCHCYQKAP</sequence>
<evidence type="ECO:0000256" key="1">
    <source>
        <dbReference type="SAM" id="SignalP"/>
    </source>
</evidence>
<dbReference type="AlphaFoldDB" id="A0ABC8KKT2"/>
<accession>A0ABC8KKT2</accession>
<feature type="signal peptide" evidence="1">
    <location>
        <begin position="1"/>
        <end position="29"/>
    </location>
</feature>
<name>A0ABC8KKT2_ERUVS</name>
<dbReference type="Proteomes" id="UP001642260">
    <property type="component" value="Unassembled WGS sequence"/>
</dbReference>
<proteinExistence type="predicted"/>
<organism evidence="2 3">
    <name type="scientific">Eruca vesicaria subsp. sativa</name>
    <name type="common">Garden rocket</name>
    <name type="synonym">Eruca sativa</name>
    <dbReference type="NCBI Taxonomy" id="29727"/>
    <lineage>
        <taxon>Eukaryota</taxon>
        <taxon>Viridiplantae</taxon>
        <taxon>Streptophyta</taxon>
        <taxon>Embryophyta</taxon>
        <taxon>Tracheophyta</taxon>
        <taxon>Spermatophyta</taxon>
        <taxon>Magnoliopsida</taxon>
        <taxon>eudicotyledons</taxon>
        <taxon>Gunneridae</taxon>
        <taxon>Pentapetalae</taxon>
        <taxon>rosids</taxon>
        <taxon>malvids</taxon>
        <taxon>Brassicales</taxon>
        <taxon>Brassicaceae</taxon>
        <taxon>Brassiceae</taxon>
        <taxon>Eruca</taxon>
    </lineage>
</organism>
<keyword evidence="3" id="KW-1185">Reference proteome</keyword>
<dbReference type="EMBL" id="CAKOAT010241820">
    <property type="protein sequence ID" value="CAH8358091.1"/>
    <property type="molecule type" value="Genomic_DNA"/>
</dbReference>
<keyword evidence="1" id="KW-0732">Signal</keyword>
<evidence type="ECO:0000313" key="3">
    <source>
        <dbReference type="Proteomes" id="UP001642260"/>
    </source>
</evidence>
<gene>
    <name evidence="2" type="ORF">ERUC_LOCUS23847</name>
</gene>
<protein>
    <submittedName>
        <fullName evidence="2">Uncharacterized protein</fullName>
    </submittedName>
</protein>
<reference evidence="2 3" key="1">
    <citation type="submission" date="2022-03" db="EMBL/GenBank/DDBJ databases">
        <authorList>
            <person name="Macdonald S."/>
            <person name="Ahmed S."/>
            <person name="Newling K."/>
        </authorList>
    </citation>
    <scope>NUCLEOTIDE SEQUENCE [LARGE SCALE GENOMIC DNA]</scope>
</reference>
<feature type="chain" id="PRO_5044838500" evidence="1">
    <location>
        <begin position="30"/>
        <end position="97"/>
    </location>
</feature>